<gene>
    <name evidence="2" type="ORF">SAMN05216212_2762</name>
</gene>
<dbReference type="SMART" id="SM00558">
    <property type="entry name" value="JmjC"/>
    <property type="match status" value="1"/>
</dbReference>
<dbReference type="InterPro" id="IPR014710">
    <property type="entry name" value="RmlC-like_jellyroll"/>
</dbReference>
<dbReference type="OrthoDB" id="479699at2"/>
<dbReference type="InterPro" id="IPR041667">
    <property type="entry name" value="Cupin_8"/>
</dbReference>
<keyword evidence="3" id="KW-1185">Reference proteome</keyword>
<sequence>MNYPEFIPPVETRDDVPAEQVADIIEGRTTPLLMKGALAHWPLVQAAKSGALADYLASFDQGRPLVVFRADAEAQGRIFYNEAMDGFNFTRGTGQLVPTLREIEAQAPGEDCCYVGSTPIDHHLPGLREQNDLELAGRQPLVSMWFGNRTRIAAHFDLPENLACVVAGRRRFTLFPPEQVANLYPGPLDFNPAGQAISMVDFYAPDFERFPRYREALAAATVAEMSPGDLLFVPSMWWHQVEGLDDLNMLVNYWWRSTPTWTGLPHDAMLHALLSIGTLPEAQRQAWGQLFEHFVVHREEAVAHIPPERRGVLGEVDREMAVQLKKLLIEKLQRMP</sequence>
<evidence type="ECO:0000259" key="1">
    <source>
        <dbReference type="PROSITE" id="PS51184"/>
    </source>
</evidence>
<dbReference type="PROSITE" id="PS51184">
    <property type="entry name" value="JMJC"/>
    <property type="match status" value="1"/>
</dbReference>
<dbReference type="PANTHER" id="PTHR12461:SF105">
    <property type="entry name" value="HYPOXIA-INDUCIBLE FACTOR 1-ALPHA INHIBITOR"/>
    <property type="match status" value="1"/>
</dbReference>
<feature type="domain" description="JmjC" evidence="1">
    <location>
        <begin position="113"/>
        <end position="273"/>
    </location>
</feature>
<reference evidence="3" key="1">
    <citation type="submission" date="2016-10" db="EMBL/GenBank/DDBJ databases">
        <authorList>
            <person name="Varghese N."/>
            <person name="Submissions S."/>
        </authorList>
    </citation>
    <scope>NUCLEOTIDE SEQUENCE [LARGE SCALE GENOMIC DNA]</scope>
    <source>
        <strain evidence="3">CGMCC 1.10658</strain>
    </source>
</reference>
<dbReference type="RefSeq" id="WP_091515425.1">
    <property type="nucleotide sequence ID" value="NZ_FNFH01000006.1"/>
</dbReference>
<dbReference type="Gene3D" id="2.60.120.10">
    <property type="entry name" value="Jelly Rolls"/>
    <property type="match status" value="1"/>
</dbReference>
<dbReference type="AlphaFoldDB" id="A0A1G9DEA0"/>
<proteinExistence type="predicted"/>
<dbReference type="PANTHER" id="PTHR12461">
    <property type="entry name" value="HYPOXIA-INDUCIBLE FACTOR 1 ALPHA INHIBITOR-RELATED"/>
    <property type="match status" value="1"/>
</dbReference>
<dbReference type="SUPFAM" id="SSF51197">
    <property type="entry name" value="Clavaminate synthase-like"/>
    <property type="match status" value="1"/>
</dbReference>
<dbReference type="Proteomes" id="UP000199305">
    <property type="component" value="Unassembled WGS sequence"/>
</dbReference>
<protein>
    <submittedName>
        <fullName evidence="2">Cupin-like domain-containing protein</fullName>
    </submittedName>
</protein>
<dbReference type="Pfam" id="PF13621">
    <property type="entry name" value="Cupin_8"/>
    <property type="match status" value="1"/>
</dbReference>
<name>A0A1G9DEA0_9GAMM</name>
<accession>A0A1G9DEA0</accession>
<dbReference type="InterPro" id="IPR003347">
    <property type="entry name" value="JmjC_dom"/>
</dbReference>
<evidence type="ECO:0000313" key="2">
    <source>
        <dbReference type="EMBL" id="SDK62208.1"/>
    </source>
</evidence>
<organism evidence="2 3">
    <name type="scientific">Microbulbifer yueqingensis</name>
    <dbReference type="NCBI Taxonomy" id="658219"/>
    <lineage>
        <taxon>Bacteria</taxon>
        <taxon>Pseudomonadati</taxon>
        <taxon>Pseudomonadota</taxon>
        <taxon>Gammaproteobacteria</taxon>
        <taxon>Cellvibrionales</taxon>
        <taxon>Microbulbiferaceae</taxon>
        <taxon>Microbulbifer</taxon>
    </lineage>
</organism>
<dbReference type="STRING" id="658219.SAMN05216212_2762"/>
<evidence type="ECO:0000313" key="3">
    <source>
        <dbReference type="Proteomes" id="UP000199305"/>
    </source>
</evidence>
<dbReference type="EMBL" id="FNFH01000006">
    <property type="protein sequence ID" value="SDK62208.1"/>
    <property type="molecule type" value="Genomic_DNA"/>
</dbReference>